<name>A0A8S5R433_9CAUD</name>
<organism evidence="2">
    <name type="scientific">Siphoviridae sp. ctC6Q17</name>
    <dbReference type="NCBI Taxonomy" id="2827271"/>
    <lineage>
        <taxon>Viruses</taxon>
        <taxon>Duplodnaviria</taxon>
        <taxon>Heunggongvirae</taxon>
        <taxon>Uroviricota</taxon>
        <taxon>Caudoviricetes</taxon>
    </lineage>
</organism>
<keyword evidence="1" id="KW-1133">Transmembrane helix</keyword>
<sequence>MATFNYQYLSSALLVVFLYIDFSLIAKKCQG</sequence>
<evidence type="ECO:0000313" key="2">
    <source>
        <dbReference type="EMBL" id="DAE25700.1"/>
    </source>
</evidence>
<keyword evidence="1" id="KW-0472">Membrane</keyword>
<evidence type="ECO:0000256" key="1">
    <source>
        <dbReference type="SAM" id="Phobius"/>
    </source>
</evidence>
<dbReference type="EMBL" id="BK015800">
    <property type="protein sequence ID" value="DAE25700.1"/>
    <property type="molecule type" value="Genomic_DNA"/>
</dbReference>
<keyword evidence="1" id="KW-0812">Transmembrane</keyword>
<reference evidence="2" key="1">
    <citation type="journal article" date="2021" name="Proc. Natl. Acad. Sci. U.S.A.">
        <title>A Catalog of Tens of Thousands of Viruses from Human Metagenomes Reveals Hidden Associations with Chronic Diseases.</title>
        <authorList>
            <person name="Tisza M.J."/>
            <person name="Buck C.B."/>
        </authorList>
    </citation>
    <scope>NUCLEOTIDE SEQUENCE</scope>
    <source>
        <strain evidence="2">CtC6Q17</strain>
    </source>
</reference>
<protein>
    <submittedName>
        <fullName evidence="2">Uncharacterized protein</fullName>
    </submittedName>
</protein>
<accession>A0A8S5R433</accession>
<feature type="transmembrane region" description="Helical" evidence="1">
    <location>
        <begin position="6"/>
        <end position="26"/>
    </location>
</feature>
<proteinExistence type="predicted"/>